<reference evidence="1" key="1">
    <citation type="journal article" date="2013" name="Genome Announc.">
        <title>Draft Genome Sequence of Loktanella cinnabarina LL-001T, Isolated from Deep-Sea Floor Sediment.</title>
        <authorList>
            <person name="Nishi S."/>
            <person name="Tsubouchi T."/>
            <person name="Takaki Y."/>
            <person name="Koyanagi R."/>
            <person name="Satoh N."/>
            <person name="Maruyama T."/>
            <person name="Hatada Y."/>
        </authorList>
    </citation>
    <scope>NUCLEOTIDE SEQUENCE [LARGE SCALE GENOMIC DNA]</scope>
    <source>
        <strain evidence="1">LL-001</strain>
    </source>
</reference>
<dbReference type="CDD" id="cd16387">
    <property type="entry name" value="ParB_N_Srx"/>
    <property type="match status" value="1"/>
</dbReference>
<dbReference type="Gene3D" id="3.90.1530.10">
    <property type="entry name" value="Conserved hypothetical protein from pyrococcus furiosus pfu- 392566-001, ParB domain"/>
    <property type="match status" value="1"/>
</dbReference>
<dbReference type="SUPFAM" id="SSF110849">
    <property type="entry name" value="ParB/Sulfiredoxin"/>
    <property type="match status" value="1"/>
</dbReference>
<dbReference type="InterPro" id="IPR036086">
    <property type="entry name" value="ParB/Sulfiredoxin_sf"/>
</dbReference>
<keyword evidence="2" id="KW-1185">Reference proteome</keyword>
<name>U3AL52_9RHOB</name>
<dbReference type="EMBL" id="BATB01000015">
    <property type="protein sequence ID" value="GAD55473.1"/>
    <property type="molecule type" value="Genomic_DNA"/>
</dbReference>
<proteinExistence type="predicted"/>
<dbReference type="eggNOG" id="COG1475">
    <property type="taxonomic scope" value="Bacteria"/>
</dbReference>
<evidence type="ECO:0000313" key="2">
    <source>
        <dbReference type="Proteomes" id="UP000016566"/>
    </source>
</evidence>
<protein>
    <submittedName>
        <fullName evidence="1">Uncharacterized protein</fullName>
    </submittedName>
</protein>
<organism evidence="1 2">
    <name type="scientific">Limimaricola cinnabarinus LL-001</name>
    <dbReference type="NCBI Taxonomy" id="1337093"/>
    <lineage>
        <taxon>Bacteria</taxon>
        <taxon>Pseudomonadati</taxon>
        <taxon>Pseudomonadota</taxon>
        <taxon>Alphaproteobacteria</taxon>
        <taxon>Rhodobacterales</taxon>
        <taxon>Paracoccaceae</taxon>
        <taxon>Limimaricola</taxon>
    </lineage>
</organism>
<comment type="caution">
    <text evidence="1">The sequence shown here is derived from an EMBL/GenBank/DDBJ whole genome shotgun (WGS) entry which is preliminary data.</text>
</comment>
<dbReference type="STRING" id="1337093.MBELCI_1525"/>
<evidence type="ECO:0000313" key="1">
    <source>
        <dbReference type="EMBL" id="GAD55473.1"/>
    </source>
</evidence>
<dbReference type="AlphaFoldDB" id="U3AL52"/>
<dbReference type="Proteomes" id="UP000016566">
    <property type="component" value="Unassembled WGS sequence"/>
</dbReference>
<accession>U3AL52</accession>
<gene>
    <name evidence="1" type="ORF">MBELCI_1525</name>
</gene>
<sequence length="284" mass="31302">MMSIYRPIDITGQPMPDELPIEDRPEVTWIPIERLVIDDRYQRPLLEANWEIIHKIARSFTWKRFSPVMVAPIESDLFALIDGQHRTHAAALVGHTAVPGAINHLDPAAQAAAFAGINGEMTRVHPIQVFKAALAAGEAWAVECQQVVAAAGCHLMTVQASSEKRQVRQVYAVSAIRQMVEAGHGKAVTLALTALSRSTFGSQFVEAWTNETLKPLIAAVIATPKVRLGTLIPFIDHLDLARINGDVARLRMQPGYSQRSQMALLTETLTAMLQRWHREGGIPS</sequence>